<dbReference type="PRINTS" id="PR00450">
    <property type="entry name" value="RECOVERIN"/>
</dbReference>
<dbReference type="Pfam" id="PF13499">
    <property type="entry name" value="EF-hand_7"/>
    <property type="match status" value="1"/>
</dbReference>
<dbReference type="PANTHER" id="PTHR23056:SF44">
    <property type="entry name" value="CALCINEURIN B-LIKE PROTEIN 1"/>
    <property type="match status" value="1"/>
</dbReference>
<evidence type="ECO:0000256" key="2">
    <source>
        <dbReference type="ARBA" id="ARBA00022837"/>
    </source>
</evidence>
<dbReference type="FunFam" id="1.10.238.10:FF:000073">
    <property type="entry name" value="calcineurin B-like protein 3"/>
    <property type="match status" value="1"/>
</dbReference>
<feature type="domain" description="EF-hand" evidence="5">
    <location>
        <begin position="60"/>
        <end position="95"/>
    </location>
</feature>
<dbReference type="InterPro" id="IPR018247">
    <property type="entry name" value="EF_Hand_1_Ca_BS"/>
</dbReference>
<evidence type="ECO:0000256" key="1">
    <source>
        <dbReference type="ARBA" id="ARBA00022737"/>
    </source>
</evidence>
<dbReference type="GO" id="GO:0019900">
    <property type="term" value="F:kinase binding"/>
    <property type="evidence" value="ECO:0007669"/>
    <property type="project" value="UniProtKB-UniRule"/>
</dbReference>
<dbReference type="GO" id="GO:0005509">
    <property type="term" value="F:calcium ion binding"/>
    <property type="evidence" value="ECO:0007669"/>
    <property type="project" value="UniProtKB-UniRule"/>
</dbReference>
<dbReference type="InterPro" id="IPR045198">
    <property type="entry name" value="CNBL1-10"/>
</dbReference>
<feature type="domain" description="EF-hand" evidence="5">
    <location>
        <begin position="23"/>
        <end position="58"/>
    </location>
</feature>
<protein>
    <recommendedName>
        <fullName evidence="4">Calcineurin B-like protein</fullName>
    </recommendedName>
</protein>
<evidence type="ECO:0000256" key="3">
    <source>
        <dbReference type="ARBA" id="ARBA00023774"/>
    </source>
</evidence>
<comment type="similarity">
    <text evidence="3 4">Belongs to the calcineurin regulatory subunit family.</text>
</comment>
<dbReference type="Gramene" id="ONK56409">
    <property type="protein sequence ID" value="ONK56409"/>
    <property type="gene ID" value="A4U43_C10F8240"/>
</dbReference>
<comment type="subunit">
    <text evidence="4">Homodimer. Interacts with CIPK.</text>
</comment>
<dbReference type="InterPro" id="IPR002048">
    <property type="entry name" value="EF_hand_dom"/>
</dbReference>
<keyword evidence="4" id="KW-0479">Metal-binding</keyword>
<dbReference type="CDD" id="cd00051">
    <property type="entry name" value="EFh"/>
    <property type="match status" value="1"/>
</dbReference>
<dbReference type="GO" id="GO:0019722">
    <property type="term" value="P:calcium-mediated signaling"/>
    <property type="evidence" value="ECO:0007669"/>
    <property type="project" value="UniProtKB-UniRule"/>
</dbReference>
<sequence length="157" mass="18526">MFIELHYMQEEFHQLALLKNKNKENLFANRIFDLFDVKQRGVVDFGDFVRALNVFHPSVSKEDKIDYSFRLYDLYGTGFIERKEVKLMLIALLSESELRVSDATVELILDKTFEEADVNQDGKIDKLDWEKFVTRNPSLLKIMTLPYLRQVAFLHCL</sequence>
<comment type="function">
    <text evidence="4">Acts as a calcium sensor. CBL proteins interact with CIPK serine-threonine protein kinases. Binding of a CBL protein to the regulatory NAF domain of a CIPK protein lead to the activation of the kinase in a calcium-dependent manner.</text>
</comment>
<feature type="domain" description="EF-hand" evidence="5">
    <location>
        <begin position="104"/>
        <end position="139"/>
    </location>
</feature>
<evidence type="ECO:0000313" key="7">
    <source>
        <dbReference type="Proteomes" id="UP000243459"/>
    </source>
</evidence>
<evidence type="ECO:0000259" key="5">
    <source>
        <dbReference type="PROSITE" id="PS50222"/>
    </source>
</evidence>
<dbReference type="PROSITE" id="PS00018">
    <property type="entry name" value="EF_HAND_1"/>
    <property type="match status" value="1"/>
</dbReference>
<gene>
    <name evidence="6" type="ORF">A4U43_C10F8240</name>
</gene>
<organism evidence="6 7">
    <name type="scientific">Asparagus officinalis</name>
    <name type="common">Garden asparagus</name>
    <dbReference type="NCBI Taxonomy" id="4686"/>
    <lineage>
        <taxon>Eukaryota</taxon>
        <taxon>Viridiplantae</taxon>
        <taxon>Streptophyta</taxon>
        <taxon>Embryophyta</taxon>
        <taxon>Tracheophyta</taxon>
        <taxon>Spermatophyta</taxon>
        <taxon>Magnoliopsida</taxon>
        <taxon>Liliopsida</taxon>
        <taxon>Asparagales</taxon>
        <taxon>Asparagaceae</taxon>
        <taxon>Asparagoideae</taxon>
        <taxon>Asparagus</taxon>
    </lineage>
</organism>
<dbReference type="Proteomes" id="UP000243459">
    <property type="component" value="Chromosome 10"/>
</dbReference>
<keyword evidence="1 4" id="KW-0677">Repeat</keyword>
<keyword evidence="7" id="KW-1185">Reference proteome</keyword>
<dbReference type="PANTHER" id="PTHR23056">
    <property type="entry name" value="CALCINEURIN B"/>
    <property type="match status" value="1"/>
</dbReference>
<dbReference type="Gene3D" id="1.10.238.10">
    <property type="entry name" value="EF-hand"/>
    <property type="match status" value="1"/>
</dbReference>
<dbReference type="OMA" id="IFATRIF"/>
<dbReference type="AlphaFoldDB" id="A0A5P1E1V3"/>
<dbReference type="GO" id="GO:0016020">
    <property type="term" value="C:membrane"/>
    <property type="evidence" value="ECO:0007669"/>
    <property type="project" value="UniProtKB-SubCell"/>
</dbReference>
<comment type="subcellular location">
    <subcellularLocation>
        <location evidence="4">Membrane</location>
    </subcellularLocation>
</comment>
<dbReference type="SMART" id="SM00054">
    <property type="entry name" value="EFh"/>
    <property type="match status" value="3"/>
</dbReference>
<dbReference type="InterPro" id="IPR011992">
    <property type="entry name" value="EF-hand-dom_pair"/>
</dbReference>
<dbReference type="SUPFAM" id="SSF47473">
    <property type="entry name" value="EF-hand"/>
    <property type="match status" value="1"/>
</dbReference>
<reference evidence="7" key="1">
    <citation type="journal article" date="2017" name="Nat. Commun.">
        <title>The asparagus genome sheds light on the origin and evolution of a young Y chromosome.</title>
        <authorList>
            <person name="Harkess A."/>
            <person name="Zhou J."/>
            <person name="Xu C."/>
            <person name="Bowers J.E."/>
            <person name="Van der Hulst R."/>
            <person name="Ayyampalayam S."/>
            <person name="Mercati F."/>
            <person name="Riccardi P."/>
            <person name="McKain M.R."/>
            <person name="Kakrana A."/>
            <person name="Tang H."/>
            <person name="Ray J."/>
            <person name="Groenendijk J."/>
            <person name="Arikit S."/>
            <person name="Mathioni S.M."/>
            <person name="Nakano M."/>
            <person name="Shan H."/>
            <person name="Telgmann-Rauber A."/>
            <person name="Kanno A."/>
            <person name="Yue Z."/>
            <person name="Chen H."/>
            <person name="Li W."/>
            <person name="Chen Y."/>
            <person name="Xu X."/>
            <person name="Zhang Y."/>
            <person name="Luo S."/>
            <person name="Chen H."/>
            <person name="Gao J."/>
            <person name="Mao Z."/>
            <person name="Pires J.C."/>
            <person name="Luo M."/>
            <person name="Kudrna D."/>
            <person name="Wing R.A."/>
            <person name="Meyers B.C."/>
            <person name="Yi K."/>
            <person name="Kong H."/>
            <person name="Lavrijsen P."/>
            <person name="Sunseri F."/>
            <person name="Falavigna A."/>
            <person name="Ye Y."/>
            <person name="Leebens-Mack J.H."/>
            <person name="Chen G."/>
        </authorList>
    </citation>
    <scope>NUCLEOTIDE SEQUENCE [LARGE SCALE GENOMIC DNA]</scope>
    <source>
        <strain evidence="7">cv. DH0086</strain>
    </source>
</reference>
<dbReference type="PROSITE" id="PS50222">
    <property type="entry name" value="EF_HAND_2"/>
    <property type="match status" value="3"/>
</dbReference>
<evidence type="ECO:0000313" key="6">
    <source>
        <dbReference type="EMBL" id="ONK56409.1"/>
    </source>
</evidence>
<dbReference type="EMBL" id="CM007390">
    <property type="protein sequence ID" value="ONK56409.1"/>
    <property type="molecule type" value="Genomic_DNA"/>
</dbReference>
<proteinExistence type="inferred from homology"/>
<evidence type="ECO:0000256" key="4">
    <source>
        <dbReference type="RuleBase" id="RU369080"/>
    </source>
</evidence>
<keyword evidence="4" id="KW-0472">Membrane</keyword>
<accession>A0A5P1E1V3</accession>
<name>A0A5P1E1V3_ASPOF</name>
<keyword evidence="2 4" id="KW-0106">Calcium</keyword>